<evidence type="ECO:0000259" key="5">
    <source>
        <dbReference type="PROSITE" id="PS50865"/>
    </source>
</evidence>
<dbReference type="Pfam" id="PF01753">
    <property type="entry name" value="zf-MYND"/>
    <property type="match status" value="1"/>
</dbReference>
<gene>
    <name evidence="7" type="primary">LOC117643780</name>
</gene>
<evidence type="ECO:0000256" key="4">
    <source>
        <dbReference type="PROSITE-ProRule" id="PRU00134"/>
    </source>
</evidence>
<dbReference type="Gene3D" id="6.10.140.2220">
    <property type="match status" value="2"/>
</dbReference>
<dbReference type="OrthoDB" id="265717at2759"/>
<sequence length="542" mass="61033">MAIALKNAIVYSTLGDCSVCGAPKSRACSTCYVDFYCGRDHQKEDWARHKVGCGAVEVPEGKKWLVAARDIPAGTRIMREVPAISFPKLPSGSEDGCLCRGCFTSVSSTSRCKSCGLPLCRQGCDPDGLHRAECALLEKADFKSKVDKGVVKLGLHASYALTVLRTYLWLNDHPQMHQVLASNMDVDEASLSEVAKAVWHYTRDWLLKELGVLWIVENRLRRALLLAVRNHLLTHKEQPSKGYVMMSNVLLEQACQPNTFSVLSPLDTGLTQHVVLTARLVRRGERLSMDHLENSLMEEAQRRSYLRYSDMQCSCKLCSDPTRLGLHLNSWPCSHCKKGMAVPLPAVGEEEPDARCNNCHHLIPSTEMRAAKSGPLRRLDCLEKVAEKSPWAWAQFLQNELTPVGALHPTHSIALRAKLHFIFAINFVDISLERNEEELIRWEALIRDFLRTLEVLIPGHSCIRNRVLGPFVQVLFGRFLHLWNRDEPDAVCKVPLDEADRLIKEMDVVVSTYKEGQDTLKKIRMQHTMWSAALTMQFTAAP</sequence>
<dbReference type="PROSITE" id="PS50865">
    <property type="entry name" value="ZF_MYND_2"/>
    <property type="match status" value="1"/>
</dbReference>
<dbReference type="InParanoid" id="A0A6P8YPE5"/>
<dbReference type="RefSeq" id="XP_034238751.1">
    <property type="nucleotide sequence ID" value="XM_034382860.1"/>
</dbReference>
<keyword evidence="6" id="KW-1185">Reference proteome</keyword>
<dbReference type="InterPro" id="IPR002893">
    <property type="entry name" value="Znf_MYND"/>
</dbReference>
<accession>A0A6P8YPE5</accession>
<reference evidence="7" key="1">
    <citation type="submission" date="2025-08" db="UniProtKB">
        <authorList>
            <consortium name="RefSeq"/>
        </authorList>
    </citation>
    <scope>IDENTIFICATION</scope>
    <source>
        <tissue evidence="7">Total insect</tissue>
    </source>
</reference>
<dbReference type="Gene3D" id="2.170.270.10">
    <property type="entry name" value="SET domain"/>
    <property type="match status" value="1"/>
</dbReference>
<dbReference type="AlphaFoldDB" id="A0A6P8YPE5"/>
<name>A0A6P8YPE5_THRPL</name>
<dbReference type="SUPFAM" id="SSF82199">
    <property type="entry name" value="SET domain"/>
    <property type="match status" value="1"/>
</dbReference>
<dbReference type="GO" id="GO:0008270">
    <property type="term" value="F:zinc ion binding"/>
    <property type="evidence" value="ECO:0007669"/>
    <property type="project" value="UniProtKB-KW"/>
</dbReference>
<evidence type="ECO:0000313" key="7">
    <source>
        <dbReference type="RefSeq" id="XP_034238751.1"/>
    </source>
</evidence>
<dbReference type="PANTHER" id="PTHR46455:SF5">
    <property type="entry name" value="SET AND MYND DOMAIN CONTAINING, ARTHROPOD-SPECIFIC, MEMBER 4, ISOFORM A"/>
    <property type="match status" value="1"/>
</dbReference>
<proteinExistence type="predicted"/>
<organism evidence="7">
    <name type="scientific">Thrips palmi</name>
    <name type="common">Melon thrips</name>
    <dbReference type="NCBI Taxonomy" id="161013"/>
    <lineage>
        <taxon>Eukaryota</taxon>
        <taxon>Metazoa</taxon>
        <taxon>Ecdysozoa</taxon>
        <taxon>Arthropoda</taxon>
        <taxon>Hexapoda</taxon>
        <taxon>Insecta</taxon>
        <taxon>Pterygota</taxon>
        <taxon>Neoptera</taxon>
        <taxon>Paraneoptera</taxon>
        <taxon>Thysanoptera</taxon>
        <taxon>Terebrantia</taxon>
        <taxon>Thripoidea</taxon>
        <taxon>Thripidae</taxon>
        <taxon>Thrips</taxon>
    </lineage>
</organism>
<dbReference type="GeneID" id="117643780"/>
<evidence type="ECO:0000256" key="3">
    <source>
        <dbReference type="ARBA" id="ARBA00022833"/>
    </source>
</evidence>
<dbReference type="InterPro" id="IPR053010">
    <property type="entry name" value="SET_SmydA-8"/>
</dbReference>
<dbReference type="Proteomes" id="UP000515158">
    <property type="component" value="Unplaced"/>
</dbReference>
<dbReference type="PANTHER" id="PTHR46455">
    <property type="entry name" value="SET AND MYND DOMAIN CONTAINING, ARTHROPOD-SPECIFIC, MEMBER 4, ISOFORM A"/>
    <property type="match status" value="1"/>
</dbReference>
<dbReference type="SUPFAM" id="SSF144232">
    <property type="entry name" value="HIT/MYND zinc finger-like"/>
    <property type="match status" value="1"/>
</dbReference>
<keyword evidence="3" id="KW-0862">Zinc</keyword>
<protein>
    <submittedName>
        <fullName evidence="7">Uncharacterized protein LOC117643780</fullName>
    </submittedName>
</protein>
<evidence type="ECO:0000256" key="1">
    <source>
        <dbReference type="ARBA" id="ARBA00022723"/>
    </source>
</evidence>
<feature type="domain" description="MYND-type" evidence="5">
    <location>
        <begin position="17"/>
        <end position="53"/>
    </location>
</feature>
<dbReference type="Gene3D" id="1.10.220.160">
    <property type="match status" value="1"/>
</dbReference>
<evidence type="ECO:0000256" key="2">
    <source>
        <dbReference type="ARBA" id="ARBA00022771"/>
    </source>
</evidence>
<dbReference type="PROSITE" id="PS01360">
    <property type="entry name" value="ZF_MYND_1"/>
    <property type="match status" value="1"/>
</dbReference>
<evidence type="ECO:0000313" key="6">
    <source>
        <dbReference type="Proteomes" id="UP000515158"/>
    </source>
</evidence>
<dbReference type="KEGG" id="tpal:117643780"/>
<dbReference type="InterPro" id="IPR046341">
    <property type="entry name" value="SET_dom_sf"/>
</dbReference>
<keyword evidence="1" id="KW-0479">Metal-binding</keyword>
<keyword evidence="2 4" id="KW-0863">Zinc-finger</keyword>